<dbReference type="EMBL" id="DF844078">
    <property type="protein sequence ID" value="GAT47887.1"/>
    <property type="molecule type" value="Genomic_DNA"/>
</dbReference>
<sequence length="146" mass="16649">MYLSVRHFSRSIPVQARRSIKDLRKELQDIAKSRGPETPEDLQRYLFTESEATFGPLIPGDPTAYVNKVADDTFKKALADSGNDPRLFREWRENIKSRPEVLAECKSTLQIASPTADRYPRREPVRQEVIATPLTPEHPRTSAASR</sequence>
<proteinExistence type="predicted"/>
<protein>
    <submittedName>
        <fullName evidence="2">Uncharacterized protein</fullName>
    </submittedName>
</protein>
<keyword evidence="3" id="KW-1185">Reference proteome</keyword>
<reference evidence="2" key="1">
    <citation type="submission" date="2014-09" db="EMBL/GenBank/DDBJ databases">
        <title>Genome sequence of the luminous mushroom Mycena chlorophos for searching fungal bioluminescence genes.</title>
        <authorList>
            <person name="Tanaka Y."/>
            <person name="Kasuga D."/>
            <person name="Oba Y."/>
            <person name="Hase S."/>
            <person name="Sato K."/>
            <person name="Oba Y."/>
            <person name="Sakakibara Y."/>
        </authorList>
    </citation>
    <scope>NUCLEOTIDE SEQUENCE</scope>
</reference>
<accession>A0ABQ0LBG4</accession>
<gene>
    <name evidence="2" type="ORF">MCHLO_05328</name>
</gene>
<evidence type="ECO:0000313" key="2">
    <source>
        <dbReference type="EMBL" id="GAT47887.1"/>
    </source>
</evidence>
<name>A0ABQ0LBG4_MYCCL</name>
<dbReference type="Proteomes" id="UP000815677">
    <property type="component" value="Unassembled WGS sequence"/>
</dbReference>
<feature type="region of interest" description="Disordered" evidence="1">
    <location>
        <begin position="113"/>
        <end position="146"/>
    </location>
</feature>
<evidence type="ECO:0000256" key="1">
    <source>
        <dbReference type="SAM" id="MobiDB-lite"/>
    </source>
</evidence>
<organism evidence="2 3">
    <name type="scientific">Mycena chlorophos</name>
    <name type="common">Agaric fungus</name>
    <name type="synonym">Agaricus chlorophos</name>
    <dbReference type="NCBI Taxonomy" id="658473"/>
    <lineage>
        <taxon>Eukaryota</taxon>
        <taxon>Fungi</taxon>
        <taxon>Dikarya</taxon>
        <taxon>Basidiomycota</taxon>
        <taxon>Agaricomycotina</taxon>
        <taxon>Agaricomycetes</taxon>
        <taxon>Agaricomycetidae</taxon>
        <taxon>Agaricales</taxon>
        <taxon>Marasmiineae</taxon>
        <taxon>Mycenaceae</taxon>
        <taxon>Mycena</taxon>
    </lineage>
</organism>
<evidence type="ECO:0000313" key="3">
    <source>
        <dbReference type="Proteomes" id="UP000815677"/>
    </source>
</evidence>